<evidence type="ECO:0000313" key="2">
    <source>
        <dbReference type="Proteomes" id="UP001295440"/>
    </source>
</evidence>
<dbReference type="EMBL" id="OV915080">
    <property type="protein sequence ID" value="CAH1705554.1"/>
    <property type="molecule type" value="Genomic_DNA"/>
</dbReference>
<evidence type="ECO:0000313" key="1">
    <source>
        <dbReference type="EMBL" id="CAH1705554.1"/>
    </source>
</evidence>
<reference evidence="1" key="1">
    <citation type="submission" date="2022-02" db="EMBL/GenBank/DDBJ databases">
        <authorList>
            <person name="Deutsch MARIE S."/>
        </authorList>
    </citation>
    <scope>NUCLEOTIDE SEQUENCE</scope>
    <source>
        <strain evidence="1">CIRM-BIA865</strain>
    </source>
</reference>
<dbReference type="Proteomes" id="UP001295440">
    <property type="component" value="Chromosome"/>
</dbReference>
<sequence length="84" mass="9861">MRAIFNSWDTKYKQPFGATRANTSVKWAVEVDEEIQEITLWLTKNNESPVAYPMTFNDESKMYETSVKISSSGLYYYFNIKQND</sequence>
<proteinExistence type="predicted"/>
<protein>
    <submittedName>
        <fullName evidence="1">Uncharacterized protein</fullName>
    </submittedName>
</protein>
<dbReference type="AlphaFoldDB" id="A0AAU9R1I4"/>
<organism evidence="1 2">
    <name type="scientific">Lactobacillus delbrueckii subsp. delbrueckii</name>
    <dbReference type="NCBI Taxonomy" id="83684"/>
    <lineage>
        <taxon>Bacteria</taxon>
        <taxon>Bacillati</taxon>
        <taxon>Bacillota</taxon>
        <taxon>Bacilli</taxon>
        <taxon>Lactobacillales</taxon>
        <taxon>Lactobacillaceae</taxon>
        <taxon>Lactobacillus</taxon>
    </lineage>
</organism>
<name>A0AAU9R1I4_9LACO</name>
<gene>
    <name evidence="1" type="ORF">LDD865_0393</name>
</gene>
<dbReference type="InterPro" id="IPR013783">
    <property type="entry name" value="Ig-like_fold"/>
</dbReference>
<accession>A0AAU9R1I4</accession>
<dbReference type="Gene3D" id="2.60.40.10">
    <property type="entry name" value="Immunoglobulins"/>
    <property type="match status" value="1"/>
</dbReference>